<dbReference type="PANTHER" id="PTHR36342">
    <property type="entry name" value="PTB DOMAIN ENGULFMENT ADAPTER"/>
    <property type="match status" value="1"/>
</dbReference>
<sequence>MAACLARFSVTSCSSSRDEVYVAAMALRASKGPARFLFSTAYSLNFWDLHHFMVIVNPTSTSNPIPTVYDFQPQDPENIWVAAAALSGRKVAGVILVRKLEKLPKRKCWFVGYAKGNDDEAAAQKFNRNWETDLILGYHDCRHYTQGLVEHLTGKKAVLDHLRANQYTSI</sequence>
<name>A0AAD4IWS3_PERFH</name>
<dbReference type="AlphaFoldDB" id="A0AAD4IWS3"/>
<protein>
    <submittedName>
        <fullName evidence="1">Uncharacterized protein</fullName>
    </submittedName>
</protein>
<evidence type="ECO:0000313" key="2">
    <source>
        <dbReference type="Proteomes" id="UP001190926"/>
    </source>
</evidence>
<proteinExistence type="predicted"/>
<evidence type="ECO:0000313" key="1">
    <source>
        <dbReference type="EMBL" id="KAH6822944.1"/>
    </source>
</evidence>
<gene>
    <name evidence="1" type="ORF">C2S53_017820</name>
</gene>
<comment type="caution">
    <text evidence="1">The sequence shown here is derived from an EMBL/GenBank/DDBJ whole genome shotgun (WGS) entry which is preliminary data.</text>
</comment>
<dbReference type="PANTHER" id="PTHR36342:SF1">
    <property type="entry name" value="PTB DOMAIN ENGULFMENT ADAPTER"/>
    <property type="match status" value="1"/>
</dbReference>
<reference evidence="1 2" key="1">
    <citation type="journal article" date="2021" name="Nat. Commun.">
        <title>Incipient diploidization of the medicinal plant Perilla within 10,000 years.</title>
        <authorList>
            <person name="Zhang Y."/>
            <person name="Shen Q."/>
            <person name="Leng L."/>
            <person name="Zhang D."/>
            <person name="Chen S."/>
            <person name="Shi Y."/>
            <person name="Ning Z."/>
            <person name="Chen S."/>
        </authorList>
    </citation>
    <scope>NUCLEOTIDE SEQUENCE [LARGE SCALE GENOMIC DNA]</scope>
    <source>
        <strain evidence="2">cv. PC099</strain>
    </source>
</reference>
<keyword evidence="2" id="KW-1185">Reference proteome</keyword>
<dbReference type="EMBL" id="SDAM02001108">
    <property type="protein sequence ID" value="KAH6822944.1"/>
    <property type="molecule type" value="Genomic_DNA"/>
</dbReference>
<dbReference type="Proteomes" id="UP001190926">
    <property type="component" value="Unassembled WGS sequence"/>
</dbReference>
<organism evidence="1 2">
    <name type="scientific">Perilla frutescens var. hirtella</name>
    <name type="common">Perilla citriodora</name>
    <name type="synonym">Perilla setoyensis</name>
    <dbReference type="NCBI Taxonomy" id="608512"/>
    <lineage>
        <taxon>Eukaryota</taxon>
        <taxon>Viridiplantae</taxon>
        <taxon>Streptophyta</taxon>
        <taxon>Embryophyta</taxon>
        <taxon>Tracheophyta</taxon>
        <taxon>Spermatophyta</taxon>
        <taxon>Magnoliopsida</taxon>
        <taxon>eudicotyledons</taxon>
        <taxon>Gunneridae</taxon>
        <taxon>Pentapetalae</taxon>
        <taxon>asterids</taxon>
        <taxon>lamiids</taxon>
        <taxon>Lamiales</taxon>
        <taxon>Lamiaceae</taxon>
        <taxon>Nepetoideae</taxon>
        <taxon>Elsholtzieae</taxon>
        <taxon>Perilla</taxon>
    </lineage>
</organism>
<accession>A0AAD4IWS3</accession>